<evidence type="ECO:0000256" key="1">
    <source>
        <dbReference type="ARBA" id="ARBA00022723"/>
    </source>
</evidence>
<dbReference type="PROSITE" id="PS51205">
    <property type="entry name" value="VPS9"/>
    <property type="match status" value="1"/>
</dbReference>
<keyword evidence="2" id="KW-0863">Zinc-finger</keyword>
<sequence length="394" mass="45004">MERHLAAVPRSSILCKNNCGYYGNPSWDNYCSRCYREALRKTQRTQSASHSLSRASSRAFSNFEAKRNKVARKSSSTVRNILKIVKDQYEPGSRVHEESVQAREEFFKLLKTWRSAPANDVSRQITKLLKDINEADSADIIKFSNSIKDFYNHIAHRIYDSSLYQDASTEQKENLINAIERFLSVWIYPWAFTPANTDDEEVDLKLQDRIRSLHWVSHKHLDAPIDPTSPEQSRHLESAILHLIRQNEVQATEAKLDQIVDCCREVFKALRLNTEAAVSKSTSTASNPANADSFLPVLIWVVLRANPPLLHSNLQFIMRFASDTRLNTGEAAYCFTNLCCAVEFIKNLTYTNLGLTKEEYETQMREGVSVTLCPVDIPDALSQSERRYSAISQK</sequence>
<dbReference type="GO" id="GO:0008270">
    <property type="term" value="F:zinc ion binding"/>
    <property type="evidence" value="ECO:0007669"/>
    <property type="project" value="UniProtKB-KW"/>
</dbReference>
<dbReference type="Pfam" id="PF02204">
    <property type="entry name" value="VPS9"/>
    <property type="match status" value="1"/>
</dbReference>
<dbReference type="SMART" id="SM00259">
    <property type="entry name" value="ZnF_A20"/>
    <property type="match status" value="1"/>
</dbReference>
<evidence type="ECO:0000256" key="2">
    <source>
        <dbReference type="ARBA" id="ARBA00022771"/>
    </source>
</evidence>
<dbReference type="EMBL" id="UXSR01005652">
    <property type="protein sequence ID" value="VDD83154.1"/>
    <property type="molecule type" value="Genomic_DNA"/>
</dbReference>
<reference evidence="6 7" key="1">
    <citation type="submission" date="2018-10" db="EMBL/GenBank/DDBJ databases">
        <authorList>
            <consortium name="Pathogen Informatics"/>
        </authorList>
    </citation>
    <scope>NUCLEOTIDE SEQUENCE [LARGE SCALE GENOMIC DNA]</scope>
</reference>
<feature type="domain" description="A20-type" evidence="4">
    <location>
        <begin position="9"/>
        <end position="43"/>
    </location>
</feature>
<dbReference type="AlphaFoldDB" id="A0A0R3UN12"/>
<dbReference type="GO" id="GO:0005085">
    <property type="term" value="F:guanyl-nucleotide exchange factor activity"/>
    <property type="evidence" value="ECO:0007669"/>
    <property type="project" value="InterPro"/>
</dbReference>
<dbReference type="Pfam" id="PF18151">
    <property type="entry name" value="DUF5601"/>
    <property type="match status" value="1"/>
</dbReference>
<dbReference type="SUPFAM" id="SSF57716">
    <property type="entry name" value="Glucocorticoid receptor-like (DNA-binding domain)"/>
    <property type="match status" value="1"/>
</dbReference>
<dbReference type="PANTHER" id="PTHR23101">
    <property type="entry name" value="RAB GDP/GTP EXCHANGE FACTOR"/>
    <property type="match status" value="1"/>
</dbReference>
<dbReference type="InterPro" id="IPR045046">
    <property type="entry name" value="Vps9-like"/>
</dbReference>
<dbReference type="InterPro" id="IPR037191">
    <property type="entry name" value="VPS9_dom_sf"/>
</dbReference>
<accession>A0A0R3UN12</accession>
<name>A0A0R3UN12_MESCO</name>
<evidence type="ECO:0000256" key="3">
    <source>
        <dbReference type="ARBA" id="ARBA00022833"/>
    </source>
</evidence>
<dbReference type="InterPro" id="IPR003123">
    <property type="entry name" value="VPS9"/>
</dbReference>
<dbReference type="GO" id="GO:0005829">
    <property type="term" value="C:cytosol"/>
    <property type="evidence" value="ECO:0007669"/>
    <property type="project" value="TreeGrafter"/>
</dbReference>
<keyword evidence="7" id="KW-1185">Reference proteome</keyword>
<dbReference type="InterPro" id="IPR041545">
    <property type="entry name" value="DUF5601"/>
</dbReference>
<dbReference type="PROSITE" id="PS51036">
    <property type="entry name" value="ZF_A20"/>
    <property type="match status" value="1"/>
</dbReference>
<evidence type="ECO:0000259" key="5">
    <source>
        <dbReference type="PROSITE" id="PS51205"/>
    </source>
</evidence>
<evidence type="ECO:0000259" key="4">
    <source>
        <dbReference type="PROSITE" id="PS51036"/>
    </source>
</evidence>
<evidence type="ECO:0000313" key="7">
    <source>
        <dbReference type="Proteomes" id="UP000267029"/>
    </source>
</evidence>
<evidence type="ECO:0000313" key="6">
    <source>
        <dbReference type="EMBL" id="VDD83154.1"/>
    </source>
</evidence>
<dbReference type="GO" id="GO:0031267">
    <property type="term" value="F:small GTPase binding"/>
    <property type="evidence" value="ECO:0007669"/>
    <property type="project" value="TreeGrafter"/>
</dbReference>
<dbReference type="Gene3D" id="1.20.5.4770">
    <property type="match status" value="1"/>
</dbReference>
<evidence type="ECO:0008006" key="8">
    <source>
        <dbReference type="Google" id="ProtNLM"/>
    </source>
</evidence>
<feature type="domain" description="VPS9" evidence="5">
    <location>
        <begin position="200"/>
        <end position="354"/>
    </location>
</feature>
<dbReference type="GO" id="GO:0016192">
    <property type="term" value="P:vesicle-mediated transport"/>
    <property type="evidence" value="ECO:0007669"/>
    <property type="project" value="InterPro"/>
</dbReference>
<dbReference type="Proteomes" id="UP000267029">
    <property type="component" value="Unassembled WGS sequence"/>
</dbReference>
<dbReference type="Pfam" id="PF01754">
    <property type="entry name" value="zf-A20"/>
    <property type="match status" value="1"/>
</dbReference>
<dbReference type="OrthoDB" id="300289at2759"/>
<dbReference type="PANTHER" id="PTHR23101:SF122">
    <property type="entry name" value="RABAPTIN-5-ASSOCIATED EXCHANGE FACTOR FOR RAB5"/>
    <property type="match status" value="1"/>
</dbReference>
<keyword evidence="3" id="KW-0862">Zinc</keyword>
<dbReference type="SMART" id="SM00167">
    <property type="entry name" value="VPS9"/>
    <property type="match status" value="1"/>
</dbReference>
<dbReference type="Gene3D" id="1.10.246.120">
    <property type="match status" value="1"/>
</dbReference>
<organism evidence="6 7">
    <name type="scientific">Mesocestoides corti</name>
    <name type="common">Flatworm</name>
    <dbReference type="NCBI Taxonomy" id="53468"/>
    <lineage>
        <taxon>Eukaryota</taxon>
        <taxon>Metazoa</taxon>
        <taxon>Spiralia</taxon>
        <taxon>Lophotrochozoa</taxon>
        <taxon>Platyhelminthes</taxon>
        <taxon>Cestoda</taxon>
        <taxon>Eucestoda</taxon>
        <taxon>Cyclophyllidea</taxon>
        <taxon>Mesocestoididae</taxon>
        <taxon>Mesocestoides</taxon>
    </lineage>
</organism>
<keyword evidence="1" id="KW-0479">Metal-binding</keyword>
<dbReference type="STRING" id="53468.A0A0R3UN12"/>
<dbReference type="GO" id="GO:0003677">
    <property type="term" value="F:DNA binding"/>
    <property type="evidence" value="ECO:0007669"/>
    <property type="project" value="InterPro"/>
</dbReference>
<dbReference type="SUPFAM" id="SSF109993">
    <property type="entry name" value="VPS9 domain"/>
    <property type="match status" value="1"/>
</dbReference>
<proteinExistence type="predicted"/>
<protein>
    <recommendedName>
        <fullName evidence="8">Rab5 GDP/GTP exchange factor</fullName>
    </recommendedName>
</protein>
<gene>
    <name evidence="6" type="ORF">MCOS_LOCUS9157</name>
</gene>
<dbReference type="GO" id="GO:0030139">
    <property type="term" value="C:endocytic vesicle"/>
    <property type="evidence" value="ECO:0007669"/>
    <property type="project" value="TreeGrafter"/>
</dbReference>
<dbReference type="InterPro" id="IPR002653">
    <property type="entry name" value="Znf_A20"/>
</dbReference>
<dbReference type="Gene3D" id="1.20.1050.80">
    <property type="entry name" value="VPS9 domain"/>
    <property type="match status" value="1"/>
</dbReference>